<dbReference type="RefSeq" id="WP_122634759.1">
    <property type="nucleotide sequence ID" value="NZ_QWIU01000001.1"/>
</dbReference>
<gene>
    <name evidence="1" type="ORF">D1631_00430</name>
</gene>
<proteinExistence type="predicted"/>
<evidence type="ECO:0000313" key="1">
    <source>
        <dbReference type="EMBL" id="RNA64004.1"/>
    </source>
</evidence>
<comment type="caution">
    <text evidence="1">The sequence shown here is derived from an EMBL/GenBank/DDBJ whole genome shotgun (WGS) entry which is preliminary data.</text>
</comment>
<evidence type="ECO:0000313" key="2">
    <source>
        <dbReference type="Proteomes" id="UP000278775"/>
    </source>
</evidence>
<dbReference type="Proteomes" id="UP000278775">
    <property type="component" value="Unassembled WGS sequence"/>
</dbReference>
<dbReference type="OrthoDB" id="1260896at2"/>
<accession>A0A3M7TLF1</accession>
<sequence>MPPQQSKKIENFGTDIPTENREIKELILESGYRNLPINISTIMMSRFDKMERSCHLECQVGMPPEFTDERLINILRKKHIGLIGYFPCNQNWLLISEGMDFYSYFSDIHITDHIVTNFDKVFIYRRFSSEVIVVK</sequence>
<protein>
    <submittedName>
        <fullName evidence="1">Uncharacterized protein</fullName>
    </submittedName>
</protein>
<dbReference type="EMBL" id="QWIU01000001">
    <property type="protein sequence ID" value="RNA64004.1"/>
    <property type="molecule type" value="Genomic_DNA"/>
</dbReference>
<dbReference type="AlphaFoldDB" id="A0A3M7TLF1"/>
<organism evidence="1 2">
    <name type="scientific">Chryseobacterium nematophagum</name>
    <dbReference type="NCBI Taxonomy" id="2305228"/>
    <lineage>
        <taxon>Bacteria</taxon>
        <taxon>Pseudomonadati</taxon>
        <taxon>Bacteroidota</taxon>
        <taxon>Flavobacteriia</taxon>
        <taxon>Flavobacteriales</taxon>
        <taxon>Weeksellaceae</taxon>
        <taxon>Chryseobacterium group</taxon>
        <taxon>Chryseobacterium</taxon>
    </lineage>
</organism>
<reference evidence="1 2" key="1">
    <citation type="submission" date="2018-08" db="EMBL/GenBank/DDBJ databases">
        <title>Chryseobacterium nematophagum: a novel matrix digesting pathogen of nematodes.</title>
        <authorList>
            <person name="Page A."/>
            <person name="Roberts M."/>
            <person name="Felix M.-A."/>
            <person name="Weir W."/>
        </authorList>
    </citation>
    <scope>NUCLEOTIDE SEQUENCE [LARGE SCALE GENOMIC DNA]</scope>
    <source>
        <strain evidence="1 2">JUb129</strain>
    </source>
</reference>
<name>A0A3M7TLF1_9FLAO</name>